<reference evidence="1" key="1">
    <citation type="submission" date="2024-02" db="EMBL/GenBank/DDBJ databases">
        <title>Genome sequences of strain Gemmobacter sp. JM10B15.</title>
        <authorList>
            <person name="Zhang M."/>
        </authorList>
    </citation>
    <scope>NUCLEOTIDE SEQUENCE</scope>
    <source>
        <strain evidence="1">JM10B15</strain>
    </source>
</reference>
<protein>
    <submittedName>
        <fullName evidence="1">Uncharacterized protein</fullName>
    </submittedName>
</protein>
<evidence type="ECO:0000313" key="2">
    <source>
        <dbReference type="Proteomes" id="UP001431963"/>
    </source>
</evidence>
<proteinExistence type="predicted"/>
<organism evidence="1 2">
    <name type="scientific">Gemmobacter denitrificans</name>
    <dbReference type="NCBI Taxonomy" id="3123040"/>
    <lineage>
        <taxon>Bacteria</taxon>
        <taxon>Pseudomonadati</taxon>
        <taxon>Pseudomonadota</taxon>
        <taxon>Alphaproteobacteria</taxon>
        <taxon>Rhodobacterales</taxon>
        <taxon>Paracoccaceae</taxon>
        <taxon>Gemmobacter</taxon>
    </lineage>
</organism>
<dbReference type="Proteomes" id="UP001431963">
    <property type="component" value="Unassembled WGS sequence"/>
</dbReference>
<evidence type="ECO:0000313" key="1">
    <source>
        <dbReference type="EMBL" id="MEH7828446.1"/>
    </source>
</evidence>
<accession>A0ABU8BUS2</accession>
<keyword evidence="2" id="KW-1185">Reference proteome</keyword>
<dbReference type="EMBL" id="JBALHR010000004">
    <property type="protein sequence ID" value="MEH7828446.1"/>
    <property type="molecule type" value="Genomic_DNA"/>
</dbReference>
<name>A0ABU8BUS2_9RHOB</name>
<gene>
    <name evidence="1" type="ORF">V6590_09800</name>
</gene>
<comment type="caution">
    <text evidence="1">The sequence shown here is derived from an EMBL/GenBank/DDBJ whole genome shotgun (WGS) entry which is preliminary data.</text>
</comment>
<sequence>MHGDDFNPGKSQPFMDAGKIFHVARQAVQLLDHQHLELARLSIGQHSQQAVASDDRGPRLCRIRIERAQSQTIERGKATDQGFLILDRAFVLQVCAVAAVSGGAAGHGCFLGVIAAR</sequence>